<evidence type="ECO:0000313" key="2">
    <source>
        <dbReference type="EMBL" id="ATW29789.1"/>
    </source>
</evidence>
<evidence type="ECO:0000313" key="3">
    <source>
        <dbReference type="Proteomes" id="UP000230008"/>
    </source>
</evidence>
<organism evidence="2 3">
    <name type="scientific">Candidatus Williamhamiltonella defendens</name>
    <dbReference type="NCBI Taxonomy" id="138072"/>
    <lineage>
        <taxon>Bacteria</taxon>
        <taxon>Pseudomonadati</taxon>
        <taxon>Pseudomonadota</taxon>
        <taxon>Gammaproteobacteria</taxon>
        <taxon>Enterobacterales</taxon>
        <taxon>Enterobacteriaceae</taxon>
        <taxon>aphid secondary symbionts</taxon>
        <taxon>Candidatus Williamhamiltonella</taxon>
    </lineage>
</organism>
<proteinExistence type="predicted"/>
<dbReference type="Proteomes" id="UP000230008">
    <property type="component" value="Chromosome"/>
</dbReference>
<accession>A0A2D3T1U7</accession>
<evidence type="ECO:0000313" key="1">
    <source>
        <dbReference type="EMBL" id="ATW29778.1"/>
    </source>
</evidence>
<dbReference type="EMBL" id="CP017606">
    <property type="protein sequence ID" value="ATW29778.1"/>
    <property type="molecule type" value="Genomic_DNA"/>
</dbReference>
<gene>
    <name evidence="1" type="ORF">BJP41_04880</name>
    <name evidence="2" type="ORF">BJP41_04935</name>
</gene>
<reference evidence="3" key="1">
    <citation type="submission" date="2016-10" db="EMBL/GenBank/DDBJ databases">
        <authorList>
            <person name="Chevignon G."/>
        </authorList>
    </citation>
    <scope>NUCLEOTIDE SEQUENCE [LARGE SCALE GENOMIC DNA]</scope>
    <source>
        <strain evidence="3">A2C</strain>
    </source>
</reference>
<name>A0A2D3T1U7_9ENTR</name>
<reference evidence="3" key="2">
    <citation type="submission" date="2017-11" db="EMBL/GenBank/DDBJ databases">
        <title>PacBio sequencing of new strain of the secondary endosymbiont Candidatus Hamiltonella defensa.</title>
        <authorList>
            <person name="Strand M.R."/>
            <person name="Oliver K."/>
        </authorList>
    </citation>
    <scope>NUCLEOTIDE SEQUENCE [LARGE SCALE GENOMIC DNA]</scope>
    <source>
        <strain evidence="3">A2C</strain>
    </source>
</reference>
<sequence>MADHTINQRVSKLRTLRPRKDELEFFIADEVELSSFRDEMASMEPPFFALKGGDTKVRKYKNGNVTVIVKATADGLATVFDKDVWIYSISKLQEAINNHQEISRTICFTPYDFFVTTNRTISGRTYQELERALDRLKGTTIKTNVFYSEEKQESIDFGLIDSWRILDEKKGNLDIGMIEITLPDSLYQALHKKKMLKISPDYFRIRKAIDRRLYEIARKHCGHQGEFTIALEKLHLKTGSTALLKMFRHNIKQLAKTNDLPDYGLRYDAKADMVIFNNCNLTPEQEEKEQQRENGKREIYKLKNLLDEKLAAKRGKK</sequence>
<protein>
    <submittedName>
        <fullName evidence="2">RepB family plasmid replication initiator protein</fullName>
    </submittedName>
</protein>
<dbReference type="RefSeq" id="WP_100103236.1">
    <property type="nucleotide sequence ID" value="NZ_CAWNMT010000001.1"/>
</dbReference>
<dbReference type="AlphaFoldDB" id="A0A2D3T1U7"/>
<dbReference type="InterPro" id="IPR018777">
    <property type="entry name" value="Replication_initiator_prot_A"/>
</dbReference>
<reference evidence="2" key="3">
    <citation type="journal article" date="2018" name="Genome Biol. Evol.">
        <title>Culture-Facilitated Comparative Genomics of the Facultative Symbiont Hamiltonella defensa.</title>
        <authorList>
            <person name="Chevignon G."/>
            <person name="Boyd B.M."/>
            <person name="Brandt J.W."/>
            <person name="Oliver K.M."/>
            <person name="Strand M.R."/>
        </authorList>
    </citation>
    <scope>NUCLEOTIDE SEQUENCE</scope>
    <source>
        <strain evidence="2">A2C</strain>
    </source>
</reference>
<dbReference type="EMBL" id="CP017606">
    <property type="protein sequence ID" value="ATW29789.1"/>
    <property type="molecule type" value="Genomic_DNA"/>
</dbReference>
<dbReference type="Pfam" id="PF10134">
    <property type="entry name" value="RPA"/>
    <property type="match status" value="1"/>
</dbReference>